<feature type="compositionally biased region" description="Polar residues" evidence="1">
    <location>
        <begin position="224"/>
        <end position="238"/>
    </location>
</feature>
<feature type="region of interest" description="Disordered" evidence="1">
    <location>
        <begin position="269"/>
        <end position="441"/>
    </location>
</feature>
<organism evidence="2 3">
    <name type="scientific">Alternaria tenuissima</name>
    <dbReference type="NCBI Taxonomy" id="119927"/>
    <lineage>
        <taxon>Eukaryota</taxon>
        <taxon>Fungi</taxon>
        <taxon>Dikarya</taxon>
        <taxon>Ascomycota</taxon>
        <taxon>Pezizomycotina</taxon>
        <taxon>Dothideomycetes</taxon>
        <taxon>Pleosporomycetidae</taxon>
        <taxon>Pleosporales</taxon>
        <taxon>Pleosporineae</taxon>
        <taxon>Pleosporaceae</taxon>
        <taxon>Alternaria</taxon>
        <taxon>Alternaria sect. Alternaria</taxon>
        <taxon>Alternaria alternata complex</taxon>
    </lineage>
</organism>
<proteinExistence type="predicted"/>
<dbReference type="Proteomes" id="UP000292402">
    <property type="component" value="Unassembled WGS sequence"/>
</dbReference>
<gene>
    <name evidence="2" type="ORF">AA0114_g11457</name>
</gene>
<feature type="compositionally biased region" description="Basic and acidic residues" evidence="1">
    <location>
        <begin position="350"/>
        <end position="381"/>
    </location>
</feature>
<feature type="compositionally biased region" description="Polar residues" evidence="1">
    <location>
        <begin position="635"/>
        <end position="644"/>
    </location>
</feature>
<reference evidence="3" key="1">
    <citation type="journal article" date="2019" name="bioRxiv">
        <title>Genomics, evolutionary history and diagnostics of the Alternaria alternata species group including apple and Asian pear pathotypes.</title>
        <authorList>
            <person name="Armitage A.D."/>
            <person name="Cockerton H.M."/>
            <person name="Sreenivasaprasad S."/>
            <person name="Woodhall J.W."/>
            <person name="Lane C.R."/>
            <person name="Harrison R.J."/>
            <person name="Clarkson J.P."/>
        </authorList>
    </citation>
    <scope>NUCLEOTIDE SEQUENCE [LARGE SCALE GENOMIC DNA]</scope>
    <source>
        <strain evidence="3">FERA 1082</strain>
    </source>
</reference>
<feature type="compositionally biased region" description="Basic and acidic residues" evidence="1">
    <location>
        <begin position="408"/>
        <end position="417"/>
    </location>
</feature>
<evidence type="ECO:0000313" key="2">
    <source>
        <dbReference type="EMBL" id="RYN38083.1"/>
    </source>
</evidence>
<name>A0A4Q4M1D1_9PLEO</name>
<protein>
    <submittedName>
        <fullName evidence="2">Uncharacterized protein</fullName>
    </submittedName>
</protein>
<feature type="compositionally biased region" description="Polar residues" evidence="1">
    <location>
        <begin position="382"/>
        <end position="393"/>
    </location>
</feature>
<accession>A0A4Q4M1D1</accession>
<evidence type="ECO:0000256" key="1">
    <source>
        <dbReference type="SAM" id="MobiDB-lite"/>
    </source>
</evidence>
<feature type="compositionally biased region" description="Basic and acidic residues" evidence="1">
    <location>
        <begin position="307"/>
        <end position="317"/>
    </location>
</feature>
<dbReference type="EMBL" id="PDXA01000060">
    <property type="protein sequence ID" value="RYN38083.1"/>
    <property type="molecule type" value="Genomic_DNA"/>
</dbReference>
<evidence type="ECO:0000313" key="3">
    <source>
        <dbReference type="Proteomes" id="UP000292402"/>
    </source>
</evidence>
<comment type="caution">
    <text evidence="2">The sequence shown here is derived from an EMBL/GenBank/DDBJ whole genome shotgun (WGS) entry which is preliminary data.</text>
</comment>
<dbReference type="AlphaFoldDB" id="A0A4Q4M1D1"/>
<feature type="region of interest" description="Disordered" evidence="1">
    <location>
        <begin position="560"/>
        <end position="732"/>
    </location>
</feature>
<feature type="region of interest" description="Disordered" evidence="1">
    <location>
        <begin position="223"/>
        <end position="242"/>
    </location>
</feature>
<sequence length="732" mass="80015">MLGHPSTNAASLISLNATSKMASETAKFTLLTQTTTTILLSKQTQATQAVPPLSSIAKTLTQYFFGESTLPSYLQPYGHLLLGFTGGAAAATALYSFLQRNKDDRKKIQLAVFHVVRVLQNLPNLEERMQTPEKLLAMISEEVNYMIGIHLTQSEGAATISQVKRKVETDLNARLQKEEVMEKRRMDSAAVEDEDGALFDRPGEIDIQATEAHVTGDVLRVVVQSPSSSTERNGNTSQELELSHEEDLDLDMTMPDYDSLDQAQVPFSYKKPVNERSLPASPGSGHDSNESSPVLAARPSNPTARHSHGDAYERDDTLALQPSRLACPRGNVISYEEDSESTLQPSNSTPRRDQVSSFEHTDTPRPKIARKVNDGPGKDNHNICSSPAFQKENTPVDEAPSTYTATKDIPDRYEKPRAQSRPKAAVKPRSTTSLHRPPSTLAVKTEGAVDGTWLFPIREGLSPHVSPAVDTTQYRVAESRKLHKNLEGEREGRRRFKKWILTDVTVQESDEEKISNTVRKEEKLEQPAQGRVDETLQQALDLHVTAEGLTKSFEQEYAQESEEEKVNVGDTLPDFISIHSGSDEDGEEFIASSPPGPANSSPFHEEVELPSSPSPLPTTAASPAVRQAYLPPVAKSSTPDSASSRDFPVLAAGSSPKRVIRSAAPSPPEIPRGSPSKVTQPLEALQTHVEFKTPRAGRPKNVTRAPARSKTAQTPGTRKSARVAARAQAEGK</sequence>